<proteinExistence type="predicted"/>
<dbReference type="InterPro" id="IPR009225">
    <property type="entry name" value="Phage_head_completion_GpL"/>
</dbReference>
<dbReference type="EMBL" id="CP076405">
    <property type="protein sequence ID" value="QWQ19381.2"/>
    <property type="molecule type" value="Genomic_DNA"/>
</dbReference>
<reference evidence="1" key="1">
    <citation type="submission" date="2021-06" db="EMBL/GenBank/DDBJ databases">
        <title>Emergence of genetically related NDM-1-producing Providencia rettgeri strains in Argentina.</title>
        <authorList>
            <person name="Pasteran F."/>
            <person name="Meo A."/>
            <person name="Gomez S."/>
            <person name="Derdoy L."/>
            <person name="Albronoz E."/>
            <person name="Faccone D."/>
            <person name="Guerriero L."/>
            <person name="Archuby D."/>
            <person name="Tarzia A."/>
            <person name="Lopez M."/>
            <person name="Corso A."/>
        </authorList>
    </citation>
    <scope>NUCLEOTIDE SEQUENCE</scope>
    <source>
        <strain evidence="1">PreM15628</strain>
    </source>
</reference>
<organism evidence="1 2">
    <name type="scientific">Providencia rettgeri</name>
    <dbReference type="NCBI Taxonomy" id="587"/>
    <lineage>
        <taxon>Bacteria</taxon>
        <taxon>Pseudomonadati</taxon>
        <taxon>Pseudomonadota</taxon>
        <taxon>Gammaproteobacteria</taxon>
        <taxon>Enterobacterales</taxon>
        <taxon>Morganellaceae</taxon>
        <taxon>Providencia</taxon>
    </lineage>
</organism>
<accession>A0AAJ4THA3</accession>
<dbReference type="AlphaFoldDB" id="A0AAJ4THA3"/>
<protein>
    <submittedName>
        <fullName evidence="1">Head completion/stabilization protein</fullName>
    </submittedName>
</protein>
<sequence length="163" mass="18540">MDFVSPEPANEKDEMITSGDFWPAINTRAFRESMRVDGTVTQGRLIEALKNAIIETNRELSRFQQQEIHLGYTTLDAVPASKITHGEIDVSELVILYRRAVFSAAKANLIERYRDIDTTPNGSKKADALESNIDDLQRDAIWAIQRIKGTTHNIVELIWKPER</sequence>
<gene>
    <name evidence="1" type="ORF">KOF27_12110</name>
</gene>
<evidence type="ECO:0000313" key="1">
    <source>
        <dbReference type="EMBL" id="QWQ19381.2"/>
    </source>
</evidence>
<name>A0AAJ4THA3_PRORE</name>
<evidence type="ECO:0000313" key="2">
    <source>
        <dbReference type="Proteomes" id="UP000682358"/>
    </source>
</evidence>
<dbReference type="Proteomes" id="UP000682358">
    <property type="component" value="Chromosome"/>
</dbReference>
<dbReference type="Pfam" id="PF05926">
    <property type="entry name" value="Phage_GPL"/>
    <property type="match status" value="1"/>
</dbReference>